<comment type="caution">
    <text evidence="3">The sequence shown here is derived from an EMBL/GenBank/DDBJ whole genome shotgun (WGS) entry which is preliminary data.</text>
</comment>
<feature type="compositionally biased region" description="Polar residues" evidence="1">
    <location>
        <begin position="258"/>
        <end position="271"/>
    </location>
</feature>
<feature type="transmembrane region" description="Helical" evidence="2">
    <location>
        <begin position="20"/>
        <end position="43"/>
    </location>
</feature>
<evidence type="ECO:0000256" key="2">
    <source>
        <dbReference type="SAM" id="Phobius"/>
    </source>
</evidence>
<feature type="region of interest" description="Disordered" evidence="1">
    <location>
        <begin position="462"/>
        <end position="504"/>
    </location>
</feature>
<protein>
    <submittedName>
        <fullName evidence="3">Uncharacterized protein</fullName>
    </submittedName>
</protein>
<feature type="compositionally biased region" description="Low complexity" evidence="1">
    <location>
        <begin position="101"/>
        <end position="110"/>
    </location>
</feature>
<feature type="compositionally biased region" description="Polar residues" evidence="1">
    <location>
        <begin position="486"/>
        <end position="495"/>
    </location>
</feature>
<feature type="region of interest" description="Disordered" evidence="1">
    <location>
        <begin position="230"/>
        <end position="364"/>
    </location>
</feature>
<keyword evidence="2" id="KW-0812">Transmembrane</keyword>
<feature type="compositionally biased region" description="Acidic residues" evidence="1">
    <location>
        <begin position="305"/>
        <end position="324"/>
    </location>
</feature>
<organism evidence="3 4">
    <name type="scientific">Gymnopilus junonius</name>
    <name type="common">Spectacular rustgill mushroom</name>
    <name type="synonym">Gymnopilus spectabilis subsp. junonius</name>
    <dbReference type="NCBI Taxonomy" id="109634"/>
    <lineage>
        <taxon>Eukaryota</taxon>
        <taxon>Fungi</taxon>
        <taxon>Dikarya</taxon>
        <taxon>Basidiomycota</taxon>
        <taxon>Agaricomycotina</taxon>
        <taxon>Agaricomycetes</taxon>
        <taxon>Agaricomycetidae</taxon>
        <taxon>Agaricales</taxon>
        <taxon>Agaricineae</taxon>
        <taxon>Hymenogastraceae</taxon>
        <taxon>Gymnopilus</taxon>
    </lineage>
</organism>
<feature type="compositionally biased region" description="Basic residues" evidence="1">
    <location>
        <begin position="338"/>
        <end position="354"/>
    </location>
</feature>
<dbReference type="AlphaFoldDB" id="A0A9P5NE37"/>
<dbReference type="Proteomes" id="UP000724874">
    <property type="component" value="Unassembled WGS sequence"/>
</dbReference>
<gene>
    <name evidence="3" type="ORF">CPB84DRAFT_282675</name>
</gene>
<feature type="region of interest" description="Disordered" evidence="1">
    <location>
        <begin position="101"/>
        <end position="191"/>
    </location>
</feature>
<dbReference type="EMBL" id="JADNYJ010000143">
    <property type="protein sequence ID" value="KAF8880090.1"/>
    <property type="molecule type" value="Genomic_DNA"/>
</dbReference>
<feature type="transmembrane region" description="Helical" evidence="2">
    <location>
        <begin position="63"/>
        <end position="81"/>
    </location>
</feature>
<dbReference type="PANTHER" id="PTHR31794">
    <property type="entry name" value="AUXIN EFFLUX TRANSPORTER FAMILY PROTEIN (EUROFUNG)"/>
    <property type="match status" value="1"/>
</dbReference>
<feature type="compositionally biased region" description="Low complexity" evidence="1">
    <location>
        <begin position="283"/>
        <end position="298"/>
    </location>
</feature>
<evidence type="ECO:0000256" key="1">
    <source>
        <dbReference type="SAM" id="MobiDB-lite"/>
    </source>
</evidence>
<keyword evidence="2" id="KW-0472">Membrane</keyword>
<keyword evidence="2" id="KW-1133">Transmembrane helix</keyword>
<dbReference type="PANTHER" id="PTHR31794:SF2">
    <property type="entry name" value="AUXIN EFFLUX TRANSPORTER FAMILY PROTEIN (EUROFUNG)"/>
    <property type="match status" value="1"/>
</dbReference>
<evidence type="ECO:0000313" key="3">
    <source>
        <dbReference type="EMBL" id="KAF8880090.1"/>
    </source>
</evidence>
<proteinExistence type="predicted"/>
<dbReference type="GO" id="GO:0005783">
    <property type="term" value="C:endoplasmic reticulum"/>
    <property type="evidence" value="ECO:0007669"/>
    <property type="project" value="TreeGrafter"/>
</dbReference>
<feature type="compositionally biased region" description="Polar residues" evidence="1">
    <location>
        <begin position="168"/>
        <end position="186"/>
    </location>
</feature>
<feature type="compositionally biased region" description="Low complexity" evidence="1">
    <location>
        <begin position="230"/>
        <end position="241"/>
    </location>
</feature>
<evidence type="ECO:0000313" key="4">
    <source>
        <dbReference type="Proteomes" id="UP000724874"/>
    </source>
</evidence>
<feature type="compositionally biased region" description="Low complexity" evidence="1">
    <location>
        <begin position="137"/>
        <end position="154"/>
    </location>
</feature>
<accession>A0A9P5NE37</accession>
<sequence>MFVGRVLGWTFRLSNSQRSFVTASAMFMNSNALPIALMQSLVLSVPDLAWGDDDNTDAMMGRALTYLTMYSTLGMVIRYSYGISLLSRADTINTSLASAPFPSTSTAPSSGLGPGPAKNISYLQQGEDDEHAPLLGSTSRPSSPLHTHPSSSTLYEPYNEREHDQDPSAASSSKSQFTDSPETIGSTVPLPVLPPHPAAAIVAHSNAHGQLNGLGINGVDVDGSAFAAAGPGPAPTIASPLPLKPQTPQRPQPKRANTHTSFYNSFPNSPNESREDLPEWEESSSSSSGSSSGLSAAGQEHEHEQGEEEEEEECTATTADEAERDLEAAETGLIPPDRRKRRRRGKHHREHHHHPSDPHTQSPRTLKFKHLAHSLRHTSHRLLHTLHALFHALNNFMTVPLWAALASLLVACIEPLKHTLERHLTPLNDAVATCGRCAVPLTLVVLGGYFLRRRVWDRRGGRCGGEEERERRRRRRRRVCGGGSRIPSSAFSRDSASPKPARIGTRIWTGPLKPLQVLQDQESPRRWCFRF</sequence>
<feature type="transmembrane region" description="Helical" evidence="2">
    <location>
        <begin position="430"/>
        <end position="451"/>
    </location>
</feature>
<reference evidence="3" key="1">
    <citation type="submission" date="2020-11" db="EMBL/GenBank/DDBJ databases">
        <authorList>
            <consortium name="DOE Joint Genome Institute"/>
            <person name="Ahrendt S."/>
            <person name="Riley R."/>
            <person name="Andreopoulos W."/>
            <person name="LaButti K."/>
            <person name="Pangilinan J."/>
            <person name="Ruiz-duenas F.J."/>
            <person name="Barrasa J.M."/>
            <person name="Sanchez-Garcia M."/>
            <person name="Camarero S."/>
            <person name="Miyauchi S."/>
            <person name="Serrano A."/>
            <person name="Linde D."/>
            <person name="Babiker R."/>
            <person name="Drula E."/>
            <person name="Ayuso-Fernandez I."/>
            <person name="Pacheco R."/>
            <person name="Padilla G."/>
            <person name="Ferreira P."/>
            <person name="Barriuso J."/>
            <person name="Kellner H."/>
            <person name="Castanera R."/>
            <person name="Alfaro M."/>
            <person name="Ramirez L."/>
            <person name="Pisabarro A.G."/>
            <person name="Kuo A."/>
            <person name="Tritt A."/>
            <person name="Lipzen A."/>
            <person name="He G."/>
            <person name="Yan M."/>
            <person name="Ng V."/>
            <person name="Cullen D."/>
            <person name="Martin F."/>
            <person name="Rosso M.-N."/>
            <person name="Henrissat B."/>
            <person name="Hibbett D."/>
            <person name="Martinez A.T."/>
            <person name="Grigoriev I.V."/>
        </authorList>
    </citation>
    <scope>NUCLEOTIDE SEQUENCE</scope>
    <source>
        <strain evidence="3">AH 44721</strain>
    </source>
</reference>
<dbReference type="OrthoDB" id="2499604at2759"/>
<feature type="compositionally biased region" description="Pro residues" evidence="1">
    <location>
        <begin position="242"/>
        <end position="251"/>
    </location>
</feature>
<keyword evidence="4" id="KW-1185">Reference proteome</keyword>
<name>A0A9P5NE37_GYMJU</name>
<feature type="transmembrane region" description="Helical" evidence="2">
    <location>
        <begin position="388"/>
        <end position="410"/>
    </location>
</feature>